<feature type="domain" description="LysM" evidence="1">
    <location>
        <begin position="31"/>
        <end position="79"/>
    </location>
</feature>
<dbReference type="Gene3D" id="3.10.350.10">
    <property type="entry name" value="LysM domain"/>
    <property type="match status" value="1"/>
</dbReference>
<proteinExistence type="predicted"/>
<dbReference type="PANTHER" id="PTHR34700:SF4">
    <property type="entry name" value="PHAGE-LIKE ELEMENT PBSX PROTEIN XKDP"/>
    <property type="match status" value="1"/>
</dbReference>
<gene>
    <name evidence="2" type="ORF">MNBD_GAMMA20-796</name>
</gene>
<organism evidence="2">
    <name type="scientific">hydrothermal vent metagenome</name>
    <dbReference type="NCBI Taxonomy" id="652676"/>
    <lineage>
        <taxon>unclassified sequences</taxon>
        <taxon>metagenomes</taxon>
        <taxon>ecological metagenomes</taxon>
    </lineage>
</organism>
<dbReference type="SUPFAM" id="SSF54106">
    <property type="entry name" value="LysM domain"/>
    <property type="match status" value="1"/>
</dbReference>
<dbReference type="SMART" id="SM00257">
    <property type="entry name" value="LysM"/>
    <property type="match status" value="1"/>
</dbReference>
<dbReference type="InterPro" id="IPR018392">
    <property type="entry name" value="LysM"/>
</dbReference>
<evidence type="ECO:0000259" key="1">
    <source>
        <dbReference type="PROSITE" id="PS51782"/>
    </source>
</evidence>
<dbReference type="EMBL" id="UOFU01000230">
    <property type="protein sequence ID" value="VAX01519.1"/>
    <property type="molecule type" value="Genomic_DNA"/>
</dbReference>
<accession>A0A3B1A6Y6</accession>
<dbReference type="InterPro" id="IPR052196">
    <property type="entry name" value="Bact_Kbp"/>
</dbReference>
<reference evidence="2" key="1">
    <citation type="submission" date="2018-06" db="EMBL/GenBank/DDBJ databases">
        <authorList>
            <person name="Zhirakovskaya E."/>
        </authorList>
    </citation>
    <scope>NUCLEOTIDE SEQUENCE</scope>
</reference>
<protein>
    <submittedName>
        <fullName evidence="2">Uncharacterized protein with LysM domain, COG1652</fullName>
    </submittedName>
</protein>
<dbReference type="PANTHER" id="PTHR34700">
    <property type="entry name" value="POTASSIUM BINDING PROTEIN KBP"/>
    <property type="match status" value="1"/>
</dbReference>
<dbReference type="Pfam" id="PF01476">
    <property type="entry name" value="LysM"/>
    <property type="match status" value="1"/>
</dbReference>
<sequence length="347" mass="38580">MSKRMLLGLLLYLSMGVVLADTIKLKSDHPDRYVVVKGDTLWDISARFLESPWRWPEVWSFNPQIKNPHLIYPGDEVYLDYDAEGRPILRVQRGAPTVKLSPKVRAERVDTPIATIPLDAISQFLGQPRVLSEREVEDSAYIVSGSDQRLISGAGDTVYGRGLVPGQDPQSRYSVLRIGQPYRNPGAARDDILGYEALHVADAIVDEFGDPSTLHIVHSNREALVGDKLVPKEVDSVDQAFLPHPPKMPIEGKIISVVDGVSRIGQFQTVVLNKGEQDGLETGHVLAVYQSGAVIRDNFAEKRGEKVTLPDVRAGIVLVFRTFDRVSYALVMESEKAMRLYDSVRNP</sequence>
<dbReference type="PROSITE" id="PS51782">
    <property type="entry name" value="LYSM"/>
    <property type="match status" value="1"/>
</dbReference>
<dbReference type="InterPro" id="IPR036779">
    <property type="entry name" value="LysM_dom_sf"/>
</dbReference>
<name>A0A3B1A6Y6_9ZZZZ</name>
<dbReference type="AlphaFoldDB" id="A0A3B1A6Y6"/>
<evidence type="ECO:0000313" key="2">
    <source>
        <dbReference type="EMBL" id="VAX01519.1"/>
    </source>
</evidence>
<dbReference type="CDD" id="cd00118">
    <property type="entry name" value="LysM"/>
    <property type="match status" value="1"/>
</dbReference>